<dbReference type="PANTHER" id="PTHR31435:SF10">
    <property type="entry name" value="BSR4717 PROTEIN"/>
    <property type="match status" value="1"/>
</dbReference>
<protein>
    <submittedName>
        <fullName evidence="2">N-acetyltransferase</fullName>
    </submittedName>
</protein>
<dbReference type="CDD" id="cd04301">
    <property type="entry name" value="NAT_SF"/>
    <property type="match status" value="1"/>
</dbReference>
<dbReference type="PANTHER" id="PTHR31435">
    <property type="entry name" value="PROTEIN NATD1"/>
    <property type="match status" value="1"/>
</dbReference>
<reference evidence="2 3" key="1">
    <citation type="submission" date="2020-02" db="EMBL/GenBank/DDBJ databases">
        <authorList>
            <person name="Sun Q."/>
        </authorList>
    </citation>
    <scope>NUCLEOTIDE SEQUENCE [LARGE SCALE GENOMIC DNA]</scope>
    <source>
        <strain evidence="2 3">YIM 13062</strain>
    </source>
</reference>
<proteinExistence type="predicted"/>
<evidence type="ECO:0000259" key="1">
    <source>
        <dbReference type="PROSITE" id="PS51729"/>
    </source>
</evidence>
<dbReference type="Proteomes" id="UP000521379">
    <property type="component" value="Unassembled WGS sequence"/>
</dbReference>
<keyword evidence="3" id="KW-1185">Reference proteome</keyword>
<dbReference type="RefSeq" id="WP_052209773.1">
    <property type="nucleotide sequence ID" value="NZ_JAAVUN010000001.1"/>
</dbReference>
<dbReference type="SUPFAM" id="SSF55729">
    <property type="entry name" value="Acyl-CoA N-acyltransferases (Nat)"/>
    <property type="match status" value="1"/>
</dbReference>
<sequence>MTQIPDTTFSLRHDSAGSVFELLDGDQVIGELNYQEANLASGAPAWNLIHTGVRPEYRNQGLAAELVRFTMDAAAEAGFKVIPTCPYIRVWLRKNSDYQHLTR</sequence>
<dbReference type="PROSITE" id="PS51729">
    <property type="entry name" value="GNAT_YJDJ"/>
    <property type="match status" value="1"/>
</dbReference>
<evidence type="ECO:0000313" key="3">
    <source>
        <dbReference type="Proteomes" id="UP000521379"/>
    </source>
</evidence>
<dbReference type="Pfam" id="PF14542">
    <property type="entry name" value="Acetyltransf_CG"/>
    <property type="match status" value="1"/>
</dbReference>
<comment type="caution">
    <text evidence="2">The sequence shown here is derived from an EMBL/GenBank/DDBJ whole genome shotgun (WGS) entry which is preliminary data.</text>
</comment>
<dbReference type="GO" id="GO:0016740">
    <property type="term" value="F:transferase activity"/>
    <property type="evidence" value="ECO:0007669"/>
    <property type="project" value="UniProtKB-KW"/>
</dbReference>
<organism evidence="2 3">
    <name type="scientific">Kocuria subflava</name>
    <dbReference type="NCBI Taxonomy" id="1736139"/>
    <lineage>
        <taxon>Bacteria</taxon>
        <taxon>Bacillati</taxon>
        <taxon>Actinomycetota</taxon>
        <taxon>Actinomycetes</taxon>
        <taxon>Micrococcales</taxon>
        <taxon>Micrococcaceae</taxon>
        <taxon>Kocuria</taxon>
    </lineage>
</organism>
<feature type="domain" description="N-acetyltransferase" evidence="1">
    <location>
        <begin position="12"/>
        <end position="103"/>
    </location>
</feature>
<dbReference type="Gene3D" id="3.40.630.30">
    <property type="match status" value="1"/>
</dbReference>
<accession>A0A846TH05</accession>
<dbReference type="EMBL" id="JAAVUN010000001">
    <property type="protein sequence ID" value="NKE08408.1"/>
    <property type="molecule type" value="Genomic_DNA"/>
</dbReference>
<keyword evidence="2" id="KW-0808">Transferase</keyword>
<gene>
    <name evidence="2" type="ORF">GTW58_00265</name>
</gene>
<evidence type="ECO:0000313" key="2">
    <source>
        <dbReference type="EMBL" id="NKE08408.1"/>
    </source>
</evidence>
<dbReference type="AlphaFoldDB" id="A0A846TH05"/>
<name>A0A846TH05_9MICC</name>
<dbReference type="InterPro" id="IPR031165">
    <property type="entry name" value="GNAT_YJDJ"/>
</dbReference>
<dbReference type="InterPro" id="IPR016181">
    <property type="entry name" value="Acyl_CoA_acyltransferase"/>
</dbReference>
<dbReference type="InterPro" id="IPR045057">
    <property type="entry name" value="Gcn5-rel_NAT"/>
</dbReference>